<name>A0AAV7K0N0_9METZ</name>
<dbReference type="InterPro" id="IPR014710">
    <property type="entry name" value="RmlC-like_jellyroll"/>
</dbReference>
<evidence type="ECO:0000313" key="2">
    <source>
        <dbReference type="Proteomes" id="UP001165289"/>
    </source>
</evidence>
<gene>
    <name evidence="1" type="ORF">LOD99_1039</name>
</gene>
<proteinExistence type="predicted"/>
<comment type="caution">
    <text evidence="1">The sequence shown here is derived from an EMBL/GenBank/DDBJ whole genome shotgun (WGS) entry which is preliminary data.</text>
</comment>
<accession>A0AAV7K0N0</accession>
<dbReference type="InterPro" id="IPR011051">
    <property type="entry name" value="RmlC_Cupin_sf"/>
</dbReference>
<organism evidence="1 2">
    <name type="scientific">Oopsacas minuta</name>
    <dbReference type="NCBI Taxonomy" id="111878"/>
    <lineage>
        <taxon>Eukaryota</taxon>
        <taxon>Metazoa</taxon>
        <taxon>Porifera</taxon>
        <taxon>Hexactinellida</taxon>
        <taxon>Hexasterophora</taxon>
        <taxon>Lyssacinosida</taxon>
        <taxon>Leucopsacidae</taxon>
        <taxon>Oopsacas</taxon>
    </lineage>
</organism>
<keyword evidence="2" id="KW-1185">Reference proteome</keyword>
<dbReference type="EMBL" id="JAKMXF010000222">
    <property type="protein sequence ID" value="KAI6654645.1"/>
    <property type="molecule type" value="Genomic_DNA"/>
</dbReference>
<protein>
    <submittedName>
        <fullName evidence="1">Uncharacterized protein</fullName>
    </submittedName>
</protein>
<dbReference type="SUPFAM" id="SSF51182">
    <property type="entry name" value="RmlC-like cupins"/>
    <property type="match status" value="1"/>
</dbReference>
<dbReference type="Gene3D" id="2.60.120.10">
    <property type="entry name" value="Jelly Rolls"/>
    <property type="match status" value="1"/>
</dbReference>
<dbReference type="AlphaFoldDB" id="A0AAV7K0N0"/>
<dbReference type="Proteomes" id="UP001165289">
    <property type="component" value="Unassembled WGS sequence"/>
</dbReference>
<sequence>MIGYSDELTDITTTVEKQEGVIFAKSAIVYRQMYSGQDILAPNSSFTTDKMDNRGYLPVEWWIISLVTAENTIKKEKEGLTVLLCEKEILITNAVKIAEKQLFGDYLDKWPLTKVLDIGGDKVVPEYDTGLGEAEIPPIPCHVHAGCVKDGKCQGQGKDEAYFFPPLNVRPYNKIMPPVKTRIGIKPDTQKETVIASLAQYGRNDVMYSLLQVHDVYPWSSWMIPAKVVHAPGPWVTFEIQRPQDDFNLLAWRMGSKIQSDYLQTHKQDLQLRGLVDEKNLFEQTIDWEMNIQPTLIDKLSQKCKVLEEGTWGKKLQIFYHLFYGEGLIIAPGQSVKLNKCEKPRGGICWSGYGKVNKLDLLCTSVTQREFLVTPYGNLHIENSSTDAELIIFLVLPIV</sequence>
<reference evidence="1 2" key="1">
    <citation type="journal article" date="2023" name="BMC Biol.">
        <title>The compact genome of the sponge Oopsacas minuta (Hexactinellida) is lacking key metazoan core genes.</title>
        <authorList>
            <person name="Santini S."/>
            <person name="Schenkelaars Q."/>
            <person name="Jourda C."/>
            <person name="Duchesne M."/>
            <person name="Belahbib H."/>
            <person name="Rocher C."/>
            <person name="Selva M."/>
            <person name="Riesgo A."/>
            <person name="Vervoort M."/>
            <person name="Leys S.P."/>
            <person name="Kodjabachian L."/>
            <person name="Le Bivic A."/>
            <person name="Borchiellini C."/>
            <person name="Claverie J.M."/>
            <person name="Renard E."/>
        </authorList>
    </citation>
    <scope>NUCLEOTIDE SEQUENCE [LARGE SCALE GENOMIC DNA]</scope>
    <source>
        <strain evidence="1">SPO-2</strain>
    </source>
</reference>
<evidence type="ECO:0000313" key="1">
    <source>
        <dbReference type="EMBL" id="KAI6654645.1"/>
    </source>
</evidence>